<proteinExistence type="predicted"/>
<sequence>MPCIKKRHAPGIDMVHHWIEMPKTNMPINITSLVTRIAFGLGILENAQLEYIPDDMTHIISEQHFILAHIMKRDKRGNLVMTYFGHILEIPLLAPQYGLYRVKSLTMQLDMEAPGQSIGGVMTRGPTATSRISST</sequence>
<comment type="caution">
    <text evidence="1">The sequence shown here is derived from an EMBL/GenBank/DDBJ whole genome shotgun (WGS) entry which is preliminary data.</text>
</comment>
<dbReference type="EMBL" id="MU629959">
    <property type="protein sequence ID" value="KAJ1254645.1"/>
    <property type="molecule type" value="Genomic_DNA"/>
</dbReference>
<dbReference type="AlphaFoldDB" id="A0A9W7X8S8"/>
<evidence type="ECO:0000313" key="1">
    <source>
        <dbReference type="EMBL" id="KAJ1254645.1"/>
    </source>
</evidence>
<name>A0A9W7X8S8_9POAL</name>
<keyword evidence="2" id="KW-1185">Reference proteome</keyword>
<organism evidence="1 2">
    <name type="scientific">Paspalum vaginatum</name>
    <name type="common">seashore paspalum</name>
    <dbReference type="NCBI Taxonomy" id="158149"/>
    <lineage>
        <taxon>Eukaryota</taxon>
        <taxon>Viridiplantae</taxon>
        <taxon>Streptophyta</taxon>
        <taxon>Embryophyta</taxon>
        <taxon>Tracheophyta</taxon>
        <taxon>Spermatophyta</taxon>
        <taxon>Magnoliopsida</taxon>
        <taxon>Liliopsida</taxon>
        <taxon>Poales</taxon>
        <taxon>Poaceae</taxon>
        <taxon>PACMAD clade</taxon>
        <taxon>Panicoideae</taxon>
        <taxon>Andropogonodae</taxon>
        <taxon>Paspaleae</taxon>
        <taxon>Paspalinae</taxon>
        <taxon>Paspalum</taxon>
    </lineage>
</organism>
<accession>A0A9W7X8S8</accession>
<dbReference type="Proteomes" id="UP001164776">
    <property type="component" value="Unassembled WGS sequence"/>
</dbReference>
<reference evidence="1 2" key="1">
    <citation type="submission" date="2022-10" db="EMBL/GenBank/DDBJ databases">
        <title>WGS assembly of Paspalum vaginatum 540-79.</title>
        <authorList>
            <person name="Sun G."/>
            <person name="Wase N."/>
            <person name="Shu S."/>
            <person name="Jenkins J."/>
            <person name="Zhou B."/>
            <person name="Torres-Rodriguez J."/>
            <person name="Chen C."/>
            <person name="Sandor L."/>
            <person name="Plott C."/>
            <person name="Yoshinga Y."/>
            <person name="Daum C."/>
            <person name="Qi P."/>
            <person name="Barry K."/>
            <person name="Lipzen A."/>
            <person name="Berry L."/>
            <person name="Pedersen C."/>
            <person name="Gottilla T."/>
            <person name="Foltz A."/>
            <person name="Yu H."/>
            <person name="O'Malley R."/>
            <person name="Zhang C."/>
            <person name="Devos K."/>
            <person name="Sigmon B."/>
            <person name="Yu B."/>
            <person name="Obata T."/>
            <person name="Schmutz J."/>
            <person name="Schnable J."/>
        </authorList>
    </citation>
    <scope>NUCLEOTIDE SEQUENCE [LARGE SCALE GENOMIC DNA]</scope>
    <source>
        <strain evidence="2">cv. 540-79</strain>
    </source>
</reference>
<dbReference type="OrthoDB" id="712959at2759"/>
<protein>
    <submittedName>
        <fullName evidence="1">Uncharacterized protein</fullName>
    </submittedName>
</protein>
<gene>
    <name evidence="1" type="ORF">BS78_K014300</name>
</gene>
<evidence type="ECO:0000313" key="2">
    <source>
        <dbReference type="Proteomes" id="UP001164776"/>
    </source>
</evidence>